<dbReference type="CDD" id="cd00995">
    <property type="entry name" value="PBP2_NikA_DppA_OppA_like"/>
    <property type="match status" value="1"/>
</dbReference>
<dbReference type="GeneID" id="73904727"/>
<dbReference type="Pfam" id="PF00496">
    <property type="entry name" value="SBP_bac_5"/>
    <property type="match status" value="1"/>
</dbReference>
<dbReference type="Proteomes" id="UP001595846">
    <property type="component" value="Unassembled WGS sequence"/>
</dbReference>
<comment type="similarity">
    <text evidence="1">Belongs to the bacterial solute-binding protein 5 family.</text>
</comment>
<evidence type="ECO:0000313" key="5">
    <source>
        <dbReference type="EMBL" id="MFC3957108.1"/>
    </source>
</evidence>
<keyword evidence="2" id="KW-0813">Transport</keyword>
<dbReference type="AlphaFoldDB" id="A0ABD5NJF7"/>
<accession>A0ABD5NJF7</accession>
<organism evidence="5 6">
    <name type="scientific">Halovivax cerinus</name>
    <dbReference type="NCBI Taxonomy" id="1487865"/>
    <lineage>
        <taxon>Archaea</taxon>
        <taxon>Methanobacteriati</taxon>
        <taxon>Methanobacteriota</taxon>
        <taxon>Stenosarchaea group</taxon>
        <taxon>Halobacteria</taxon>
        <taxon>Halobacteriales</taxon>
        <taxon>Natrialbaceae</taxon>
        <taxon>Halovivax</taxon>
    </lineage>
</organism>
<evidence type="ECO:0000256" key="2">
    <source>
        <dbReference type="ARBA" id="ARBA00022448"/>
    </source>
</evidence>
<dbReference type="SUPFAM" id="SSF53850">
    <property type="entry name" value="Periplasmic binding protein-like II"/>
    <property type="match status" value="2"/>
</dbReference>
<reference evidence="5 6" key="1">
    <citation type="journal article" date="2019" name="Int. J. Syst. Evol. Microbiol.">
        <title>The Global Catalogue of Microorganisms (GCM) 10K type strain sequencing project: providing services to taxonomists for standard genome sequencing and annotation.</title>
        <authorList>
            <consortium name="The Broad Institute Genomics Platform"/>
            <consortium name="The Broad Institute Genome Sequencing Center for Infectious Disease"/>
            <person name="Wu L."/>
            <person name="Ma J."/>
        </authorList>
    </citation>
    <scope>NUCLEOTIDE SEQUENCE [LARGE SCALE GENOMIC DNA]</scope>
    <source>
        <strain evidence="5 6">IBRC-M 10256</strain>
    </source>
</reference>
<evidence type="ECO:0000256" key="1">
    <source>
        <dbReference type="ARBA" id="ARBA00005695"/>
    </source>
</evidence>
<dbReference type="EMBL" id="JBHSAQ010000001">
    <property type="protein sequence ID" value="MFC3957108.1"/>
    <property type="molecule type" value="Genomic_DNA"/>
</dbReference>
<dbReference type="PANTHER" id="PTHR30290:SF9">
    <property type="entry name" value="OLIGOPEPTIDE-BINDING PROTEIN APPA"/>
    <property type="match status" value="1"/>
</dbReference>
<evidence type="ECO:0000256" key="3">
    <source>
        <dbReference type="ARBA" id="ARBA00022729"/>
    </source>
</evidence>
<sequence>MDPVVPDTPLSRRALLGAVTAGTVAAGAGCLSGVRTFLRGEPVDEFTLSVASVDESSDPQAASVAAILERALETAGMTVDRTTHSREEFFRRILVDHEFDLFVWRTPPVRDPAVLYEALHTRFADEAGLQNPYGFTNATFESTLDRLRAASDGDRRRETRRTLESFADNQPFTPLCRPTASHLSNTDRFAGVGRYPLEERYAYLDIEPVDDAETLTMVTTDPDVTRSFNPLGIDRPHWNYPTETLLYDSLATAADDTLVPWLAAEWNWSDGAATVTLRATDWHDGDTVTASDVAFTYDFLTDTTAGTGDVPIPAPIHRGLASAIEAVDVLDDRRLRIVPAGGAAAAERAFTVPILPEHIWSERTDRTGFFEVDSPGGTTRAIATDNVAPVGSGLFEYVSHTAGQRLELRRNDEHFSTTETDQSASIARIVVTVADDSGAAIDDVRSGRADVTLSALAPTFADSYAPADPFVVHRRPSGSIYAVGYNTRSAPLSSPYVRRTVARLLDKAWLVETVFEGAAEPIASPIGDPWQPSTLAWESEDPVTPYLGEDGELDVPSVRRAFEELGYGYDDEGNLLVEG</sequence>
<dbReference type="InterPro" id="IPR039424">
    <property type="entry name" value="SBP_5"/>
</dbReference>
<evidence type="ECO:0000259" key="4">
    <source>
        <dbReference type="Pfam" id="PF00496"/>
    </source>
</evidence>
<dbReference type="InterPro" id="IPR000914">
    <property type="entry name" value="SBP_5_dom"/>
</dbReference>
<name>A0ABD5NJF7_9EURY</name>
<keyword evidence="6" id="KW-1185">Reference proteome</keyword>
<dbReference type="PANTHER" id="PTHR30290">
    <property type="entry name" value="PERIPLASMIC BINDING COMPONENT OF ABC TRANSPORTER"/>
    <property type="match status" value="1"/>
</dbReference>
<evidence type="ECO:0000313" key="6">
    <source>
        <dbReference type="Proteomes" id="UP001595846"/>
    </source>
</evidence>
<feature type="domain" description="Solute-binding protein family 5" evidence="4">
    <location>
        <begin position="257"/>
        <end position="572"/>
    </location>
</feature>
<dbReference type="Gene3D" id="3.10.105.10">
    <property type="entry name" value="Dipeptide-binding Protein, Domain 3"/>
    <property type="match status" value="2"/>
</dbReference>
<keyword evidence="3" id="KW-0732">Signal</keyword>
<gene>
    <name evidence="5" type="ORF">ACFOUR_01805</name>
</gene>
<proteinExistence type="inferred from homology"/>
<dbReference type="RefSeq" id="WP_256531961.1">
    <property type="nucleotide sequence ID" value="NZ_CP101824.1"/>
</dbReference>
<protein>
    <submittedName>
        <fullName evidence="5">ABC transporter substrate-binding protein</fullName>
    </submittedName>
</protein>
<comment type="caution">
    <text evidence="5">The sequence shown here is derived from an EMBL/GenBank/DDBJ whole genome shotgun (WGS) entry which is preliminary data.</text>
</comment>
<dbReference type="Gene3D" id="3.40.190.10">
    <property type="entry name" value="Periplasmic binding protein-like II"/>
    <property type="match status" value="1"/>
</dbReference>